<accession>A0A059F425</accession>
<dbReference type="Proteomes" id="UP000030655">
    <property type="component" value="Unassembled WGS sequence"/>
</dbReference>
<sequence>MFGKRKYQRGHIIEGFWIVGGIE</sequence>
<reference evidence="2" key="1">
    <citation type="submission" date="2013-02" db="EMBL/GenBank/DDBJ databases">
        <authorList>
            <consortium name="The Broad Institute Genome Sequencing Platform"/>
            <person name="Cuomo C."/>
            <person name="Becnel J."/>
            <person name="Sanscrainte N."/>
            <person name="Walker B."/>
            <person name="Young S.K."/>
            <person name="Zeng Q."/>
            <person name="Gargeya S."/>
            <person name="Fitzgerald M."/>
            <person name="Haas B."/>
            <person name="Abouelleil A."/>
            <person name="Alvarado L."/>
            <person name="Arachchi H.M."/>
            <person name="Berlin A.M."/>
            <person name="Chapman S.B."/>
            <person name="Dewar J."/>
            <person name="Goldberg J."/>
            <person name="Griggs A."/>
            <person name="Gujja S."/>
            <person name="Hansen M."/>
            <person name="Howarth C."/>
            <person name="Imamovic A."/>
            <person name="Larimer J."/>
            <person name="McCowan C."/>
            <person name="Murphy C."/>
            <person name="Neiman D."/>
            <person name="Pearson M."/>
            <person name="Priest M."/>
            <person name="Roberts A."/>
            <person name="Saif S."/>
            <person name="Shea T."/>
            <person name="Sisk P."/>
            <person name="Sykes S."/>
            <person name="Wortman J."/>
            <person name="Nusbaum C."/>
            <person name="Birren B."/>
        </authorList>
    </citation>
    <scope>NUCLEOTIDE SEQUENCE [LARGE SCALE GENOMIC DNA]</scope>
    <source>
        <strain evidence="2">PRA339</strain>
    </source>
</reference>
<dbReference type="HOGENOM" id="CLU_3423254_0_0_1"/>
<protein>
    <submittedName>
        <fullName evidence="1">Uncharacterized protein</fullName>
    </submittedName>
</protein>
<reference evidence="1 2" key="2">
    <citation type="submission" date="2014-03" db="EMBL/GenBank/DDBJ databases">
        <title>The Genome Sequence of Anncaliia algerae insect isolate PRA339.</title>
        <authorList>
            <consortium name="The Broad Institute Genome Sequencing Platform"/>
            <consortium name="The Broad Institute Genome Sequencing Center for Infectious Disease"/>
            <person name="Cuomo C."/>
            <person name="Becnel J."/>
            <person name="Sanscrainte N."/>
            <person name="Walker B."/>
            <person name="Young S.K."/>
            <person name="Zeng Q."/>
            <person name="Gargeya S."/>
            <person name="Fitzgerald M."/>
            <person name="Haas B."/>
            <person name="Abouelleil A."/>
            <person name="Alvarado L."/>
            <person name="Arachchi H.M."/>
            <person name="Berlin A.M."/>
            <person name="Chapman S.B."/>
            <person name="Dewar J."/>
            <person name="Goldberg J."/>
            <person name="Griggs A."/>
            <person name="Gujja S."/>
            <person name="Hansen M."/>
            <person name="Howarth C."/>
            <person name="Imamovic A."/>
            <person name="Larimer J."/>
            <person name="McCowan C."/>
            <person name="Murphy C."/>
            <person name="Neiman D."/>
            <person name="Pearson M."/>
            <person name="Priest M."/>
            <person name="Roberts A."/>
            <person name="Saif S."/>
            <person name="Shea T."/>
            <person name="Sisk P."/>
            <person name="Sykes S."/>
            <person name="Wortman J."/>
            <person name="Nusbaum C."/>
            <person name="Birren B."/>
        </authorList>
    </citation>
    <scope>NUCLEOTIDE SEQUENCE [LARGE SCALE GENOMIC DNA]</scope>
    <source>
        <strain evidence="1 2">PRA339</strain>
    </source>
</reference>
<dbReference type="AlphaFoldDB" id="A0A059F425"/>
<evidence type="ECO:0000313" key="1">
    <source>
        <dbReference type="EMBL" id="KCZ81744.1"/>
    </source>
</evidence>
<keyword evidence="2" id="KW-1185">Reference proteome</keyword>
<organism evidence="1 2">
    <name type="scientific">Anncaliia algerae PRA339</name>
    <dbReference type="NCBI Taxonomy" id="1288291"/>
    <lineage>
        <taxon>Eukaryota</taxon>
        <taxon>Fungi</taxon>
        <taxon>Fungi incertae sedis</taxon>
        <taxon>Microsporidia</taxon>
        <taxon>Tubulinosematoidea</taxon>
        <taxon>Tubulinosematidae</taxon>
        <taxon>Anncaliia</taxon>
    </lineage>
</organism>
<name>A0A059F425_9MICR</name>
<dbReference type="EMBL" id="KK365137">
    <property type="protein sequence ID" value="KCZ81744.1"/>
    <property type="molecule type" value="Genomic_DNA"/>
</dbReference>
<evidence type="ECO:0000313" key="2">
    <source>
        <dbReference type="Proteomes" id="UP000030655"/>
    </source>
</evidence>
<dbReference type="VEuPathDB" id="MicrosporidiaDB:H312_00784"/>
<proteinExistence type="predicted"/>
<gene>
    <name evidence="1" type="ORF">H312_00784</name>
</gene>